<protein>
    <recommendedName>
        <fullName evidence="1">PglD N-terminal domain-containing protein</fullName>
    </recommendedName>
</protein>
<name>A0A383DRE4_9ZZZZ</name>
<feature type="non-terminal residue" evidence="2">
    <location>
        <position position="179"/>
    </location>
</feature>
<dbReference type="PANTHER" id="PTHR43300">
    <property type="entry name" value="ACETYLTRANSFERASE"/>
    <property type="match status" value="1"/>
</dbReference>
<evidence type="ECO:0000313" key="2">
    <source>
        <dbReference type="EMBL" id="SVE46408.1"/>
    </source>
</evidence>
<dbReference type="InterPro" id="IPR050179">
    <property type="entry name" value="Trans_hexapeptide_repeat"/>
</dbReference>
<dbReference type="PANTHER" id="PTHR43300:SF7">
    <property type="entry name" value="UDP-N-ACETYLBACILLOSAMINE N-ACETYLTRANSFERASE"/>
    <property type="match status" value="1"/>
</dbReference>
<organism evidence="2">
    <name type="scientific">marine metagenome</name>
    <dbReference type="NCBI Taxonomy" id="408172"/>
    <lineage>
        <taxon>unclassified sequences</taxon>
        <taxon>metagenomes</taxon>
        <taxon>ecological metagenomes</taxon>
    </lineage>
</organism>
<dbReference type="AlphaFoldDB" id="A0A383DRE4"/>
<proteinExistence type="predicted"/>
<dbReference type="EMBL" id="UINC01219094">
    <property type="protein sequence ID" value="SVE46408.1"/>
    <property type="molecule type" value="Genomic_DNA"/>
</dbReference>
<feature type="domain" description="PglD N-terminal" evidence="1">
    <location>
        <begin position="3"/>
        <end position="82"/>
    </location>
</feature>
<reference evidence="2" key="1">
    <citation type="submission" date="2018-05" db="EMBL/GenBank/DDBJ databases">
        <authorList>
            <person name="Lanie J.A."/>
            <person name="Ng W.-L."/>
            <person name="Kazmierczak K.M."/>
            <person name="Andrzejewski T.M."/>
            <person name="Davidsen T.M."/>
            <person name="Wayne K.J."/>
            <person name="Tettelin H."/>
            <person name="Glass J.I."/>
            <person name="Rusch D."/>
            <person name="Podicherti R."/>
            <person name="Tsui H.-C.T."/>
            <person name="Winkler M.E."/>
        </authorList>
    </citation>
    <scope>NUCLEOTIDE SEQUENCE</scope>
</reference>
<dbReference type="Pfam" id="PF17836">
    <property type="entry name" value="PglD_N"/>
    <property type="match status" value="1"/>
</dbReference>
<dbReference type="CDD" id="cd03360">
    <property type="entry name" value="LbH_AT_putative"/>
    <property type="match status" value="1"/>
</dbReference>
<dbReference type="InterPro" id="IPR011004">
    <property type="entry name" value="Trimer_LpxA-like_sf"/>
</dbReference>
<evidence type="ECO:0000259" key="1">
    <source>
        <dbReference type="Pfam" id="PF17836"/>
    </source>
</evidence>
<dbReference type="Gene3D" id="3.40.50.20">
    <property type="match status" value="1"/>
</dbReference>
<dbReference type="Gene3D" id="2.160.10.10">
    <property type="entry name" value="Hexapeptide repeat proteins"/>
    <property type="match status" value="1"/>
</dbReference>
<dbReference type="SUPFAM" id="SSF51161">
    <property type="entry name" value="Trimeric LpxA-like enzymes"/>
    <property type="match status" value="1"/>
</dbReference>
<dbReference type="InterPro" id="IPR041561">
    <property type="entry name" value="PglD_N"/>
</dbReference>
<sequence>MDNIVIIGSSGHASVIGDIVEAQGECRIVGVLGERLDVDAMPIGHPVLGNEDDLPRLVTAHGLSGGIIAVGDNFRRAQIAAKVRSVCPEFTFLTAVHPRATVARNVLIGAGTVVMAGAIINPGCSIGRHCILNTGSSLDHDSIVEDFASLAPRATTGGNVRLGSFAAISIGATIIQNLH</sequence>
<dbReference type="InterPro" id="IPR020019">
    <property type="entry name" value="AcTrfase_PglD-like"/>
</dbReference>
<gene>
    <name evidence="2" type="ORF">METZ01_LOCUS499262</name>
</gene>
<accession>A0A383DRE4</accession>